<evidence type="ECO:0000256" key="1">
    <source>
        <dbReference type="SAM" id="Phobius"/>
    </source>
</evidence>
<evidence type="ECO:0000313" key="3">
    <source>
        <dbReference type="Proteomes" id="UP001497482"/>
    </source>
</evidence>
<dbReference type="AlphaFoldDB" id="A0AAV2MRM0"/>
<name>A0AAV2MRM0_KNICA</name>
<keyword evidence="1" id="KW-0472">Membrane</keyword>
<keyword evidence="1" id="KW-1133">Transmembrane helix</keyword>
<keyword evidence="1" id="KW-0812">Transmembrane</keyword>
<reference evidence="2 3" key="1">
    <citation type="submission" date="2024-04" db="EMBL/GenBank/DDBJ databases">
        <authorList>
            <person name="Waldvogel A.-M."/>
            <person name="Schoenle A."/>
        </authorList>
    </citation>
    <scope>NUCLEOTIDE SEQUENCE [LARGE SCALE GENOMIC DNA]</scope>
</reference>
<gene>
    <name evidence="2" type="ORF">KC01_LOCUS41958</name>
</gene>
<organism evidence="2 3">
    <name type="scientific">Knipowitschia caucasica</name>
    <name type="common">Caucasian dwarf goby</name>
    <name type="synonym">Pomatoschistus caucasicus</name>
    <dbReference type="NCBI Taxonomy" id="637954"/>
    <lineage>
        <taxon>Eukaryota</taxon>
        <taxon>Metazoa</taxon>
        <taxon>Chordata</taxon>
        <taxon>Craniata</taxon>
        <taxon>Vertebrata</taxon>
        <taxon>Euteleostomi</taxon>
        <taxon>Actinopterygii</taxon>
        <taxon>Neopterygii</taxon>
        <taxon>Teleostei</taxon>
        <taxon>Neoteleostei</taxon>
        <taxon>Acanthomorphata</taxon>
        <taxon>Gobiaria</taxon>
        <taxon>Gobiiformes</taxon>
        <taxon>Gobioidei</taxon>
        <taxon>Gobiidae</taxon>
        <taxon>Gobiinae</taxon>
        <taxon>Knipowitschia</taxon>
    </lineage>
</organism>
<dbReference type="EMBL" id="OZ035831">
    <property type="protein sequence ID" value="CAL1616139.1"/>
    <property type="molecule type" value="Genomic_DNA"/>
</dbReference>
<sequence>MAIKTVFKHTSPVPITVPGSRTHVDFKPLSLDLWKTPDFRHDDVASDVQEDRLLSITLERRFHSGSHRPHGLNTLNLATSAMPLLILLFLLFLLFLLPLLLLLLSDSLSLVVATNSDEDLKKPTFTEKTHEFSCLVSRPCIVCL</sequence>
<protein>
    <submittedName>
        <fullName evidence="2">Uncharacterized protein</fullName>
    </submittedName>
</protein>
<evidence type="ECO:0000313" key="2">
    <source>
        <dbReference type="EMBL" id="CAL1616139.1"/>
    </source>
</evidence>
<accession>A0AAV2MRM0</accession>
<proteinExistence type="predicted"/>
<keyword evidence="3" id="KW-1185">Reference proteome</keyword>
<feature type="transmembrane region" description="Helical" evidence="1">
    <location>
        <begin position="81"/>
        <end position="104"/>
    </location>
</feature>
<dbReference type="Proteomes" id="UP001497482">
    <property type="component" value="Chromosome 9"/>
</dbReference>